<gene>
    <name evidence="1" type="ORF">O181_095461</name>
</gene>
<name>A0A9Q3J555_9BASI</name>
<evidence type="ECO:0000313" key="2">
    <source>
        <dbReference type="Proteomes" id="UP000765509"/>
    </source>
</evidence>
<dbReference type="Proteomes" id="UP000765509">
    <property type="component" value="Unassembled WGS sequence"/>
</dbReference>
<dbReference type="EMBL" id="AVOT02062840">
    <property type="protein sequence ID" value="MBW0555746.1"/>
    <property type="molecule type" value="Genomic_DNA"/>
</dbReference>
<comment type="caution">
    <text evidence="1">The sequence shown here is derived from an EMBL/GenBank/DDBJ whole genome shotgun (WGS) entry which is preliminary data.</text>
</comment>
<protein>
    <submittedName>
        <fullName evidence="1">Uncharacterized protein</fullName>
    </submittedName>
</protein>
<proteinExistence type="predicted"/>
<organism evidence="1 2">
    <name type="scientific">Austropuccinia psidii MF-1</name>
    <dbReference type="NCBI Taxonomy" id="1389203"/>
    <lineage>
        <taxon>Eukaryota</taxon>
        <taxon>Fungi</taxon>
        <taxon>Dikarya</taxon>
        <taxon>Basidiomycota</taxon>
        <taxon>Pucciniomycotina</taxon>
        <taxon>Pucciniomycetes</taxon>
        <taxon>Pucciniales</taxon>
        <taxon>Sphaerophragmiaceae</taxon>
        <taxon>Austropuccinia</taxon>
    </lineage>
</organism>
<reference evidence="1" key="1">
    <citation type="submission" date="2021-03" db="EMBL/GenBank/DDBJ databases">
        <title>Draft genome sequence of rust myrtle Austropuccinia psidii MF-1, a brazilian biotype.</title>
        <authorList>
            <person name="Quecine M.C."/>
            <person name="Pachon D.M.R."/>
            <person name="Bonatelli M.L."/>
            <person name="Correr F.H."/>
            <person name="Franceschini L.M."/>
            <person name="Leite T.F."/>
            <person name="Margarido G.R.A."/>
            <person name="Almeida C.A."/>
            <person name="Ferrarezi J.A."/>
            <person name="Labate C.A."/>
        </authorList>
    </citation>
    <scope>NUCLEOTIDE SEQUENCE</scope>
    <source>
        <strain evidence="1">MF-1</strain>
    </source>
</reference>
<evidence type="ECO:0000313" key="1">
    <source>
        <dbReference type="EMBL" id="MBW0555746.1"/>
    </source>
</evidence>
<dbReference type="AlphaFoldDB" id="A0A9Q3J555"/>
<accession>A0A9Q3J555</accession>
<keyword evidence="2" id="KW-1185">Reference proteome</keyword>
<sequence>MSAQRIGTNGGFQWLASTFDTVIKSPEAEKTSIPVLRPDSFPKRNSGNIPFSVQELVYASKAAGVGTSFKSFNRHTELLSSCEEFHCPRKDSRPSEGLDTHFLQRKSPKDKSLFEKPMNFFRGQEERVVPKEEQPIGNP</sequence>